<dbReference type="SUPFAM" id="SSF55729">
    <property type="entry name" value="Acyl-CoA N-acyltransferases (Nat)"/>
    <property type="match status" value="1"/>
</dbReference>
<evidence type="ECO:0000313" key="2">
    <source>
        <dbReference type="Proteomes" id="UP001501459"/>
    </source>
</evidence>
<accession>A0ABP3IY13</accession>
<dbReference type="Gene3D" id="3.40.630.30">
    <property type="match status" value="1"/>
</dbReference>
<name>A0ABP3IY13_9BACI</name>
<evidence type="ECO:0000313" key="1">
    <source>
        <dbReference type="EMBL" id="GAA0432253.1"/>
    </source>
</evidence>
<sequence length="233" mass="26247">MMETSVLAKGELKTTGEPFHVHKLVMTDLADIQRLQAFVKASLDHSEYLQPLTTEEFESILSGNGFMIGTFVNQDLIAFRAMMVPGVEHPEHLGMEIGLKEEDFTKLIHSEISVVHPDYRGNGLQRYMGNLVMANVDRECFRYVATTVAPFNIASLKDKLALGMEIVALIETYNGKMRYVLFRDFLSDDKPSTNDVRTVDMGKTETQQHLLEAGYRGVSIQDNAGTYAVTYQR</sequence>
<dbReference type="Proteomes" id="UP001501459">
    <property type="component" value="Unassembled WGS sequence"/>
</dbReference>
<evidence type="ECO:0008006" key="3">
    <source>
        <dbReference type="Google" id="ProtNLM"/>
    </source>
</evidence>
<dbReference type="RefSeq" id="WP_343751079.1">
    <property type="nucleotide sequence ID" value="NZ_BAAADM010000015.1"/>
</dbReference>
<gene>
    <name evidence="1" type="ORF">GCM10008983_06010</name>
</gene>
<proteinExistence type="predicted"/>
<dbReference type="EMBL" id="BAAADM010000015">
    <property type="protein sequence ID" value="GAA0432253.1"/>
    <property type="molecule type" value="Genomic_DNA"/>
</dbReference>
<dbReference type="InterPro" id="IPR016181">
    <property type="entry name" value="Acyl_CoA_acyltransferase"/>
</dbReference>
<organism evidence="1 2">
    <name type="scientific">Lentibacillus halophilus</name>
    <dbReference type="NCBI Taxonomy" id="295065"/>
    <lineage>
        <taxon>Bacteria</taxon>
        <taxon>Bacillati</taxon>
        <taxon>Bacillota</taxon>
        <taxon>Bacilli</taxon>
        <taxon>Bacillales</taxon>
        <taxon>Bacillaceae</taxon>
        <taxon>Lentibacillus</taxon>
    </lineage>
</organism>
<reference evidence="2" key="1">
    <citation type="journal article" date="2019" name="Int. J. Syst. Evol. Microbiol.">
        <title>The Global Catalogue of Microorganisms (GCM) 10K type strain sequencing project: providing services to taxonomists for standard genome sequencing and annotation.</title>
        <authorList>
            <consortium name="The Broad Institute Genomics Platform"/>
            <consortium name="The Broad Institute Genome Sequencing Center for Infectious Disease"/>
            <person name="Wu L."/>
            <person name="Ma J."/>
        </authorList>
    </citation>
    <scope>NUCLEOTIDE SEQUENCE [LARGE SCALE GENOMIC DNA]</scope>
    <source>
        <strain evidence="2">JCM 12149</strain>
    </source>
</reference>
<comment type="caution">
    <text evidence="1">The sequence shown here is derived from an EMBL/GenBank/DDBJ whole genome shotgun (WGS) entry which is preliminary data.</text>
</comment>
<keyword evidence="2" id="KW-1185">Reference proteome</keyword>
<protein>
    <recommendedName>
        <fullName evidence="3">N-acetyltransferase domain-containing protein</fullName>
    </recommendedName>
</protein>